<dbReference type="EMBL" id="JBHRTR010000048">
    <property type="protein sequence ID" value="MFC3230554.1"/>
    <property type="molecule type" value="Genomic_DNA"/>
</dbReference>
<comment type="catalytic activity">
    <reaction evidence="1">
        <text>ATP + protein L-histidine = ADP + protein N-phospho-L-histidine.</text>
        <dbReference type="EC" id="2.7.13.3"/>
    </reaction>
</comment>
<dbReference type="InterPro" id="IPR001789">
    <property type="entry name" value="Sig_transdc_resp-reg_receiver"/>
</dbReference>
<dbReference type="InterPro" id="IPR003594">
    <property type="entry name" value="HATPase_dom"/>
</dbReference>
<dbReference type="InterPro" id="IPR004358">
    <property type="entry name" value="Sig_transdc_His_kin-like_C"/>
</dbReference>
<comment type="caution">
    <text evidence="7">The sequence shown here is derived from an EMBL/GenBank/DDBJ whole genome shotgun (WGS) entry which is preliminary data.</text>
</comment>
<dbReference type="SUPFAM" id="SSF55785">
    <property type="entry name" value="PYP-like sensor domain (PAS domain)"/>
    <property type="match status" value="1"/>
</dbReference>
<dbReference type="Gene3D" id="1.10.287.130">
    <property type="match status" value="1"/>
</dbReference>
<sequence>MSADPMALVTPPAVERPAVLVVDDEPSNLTAFREILASLDADIVTVGSGQEALRQVLRREFCAILMDVRMPEMDGYETVGFIRQRERSRRIPVIFLTAYDRDNAQVYRGYSEGAVDYVFKPVEPVVLRAKVSVFVELFRQSAEIRAKAEQERRLLRENMRIRSEQVAAERQLRTTEAREATILRLLPIAVYEAAPAADGPVRTFLHSESAERLLGFSALDLSPDPGFWPDRMHDEDRERAVGAMRGLAPGDSYSVEYRWRCADGGYRTFLDQGVMAEAPDSDGPARIYGTLLDVHERHLLEQQLMHAQKIDTIGKLTGGIAHDFNNMLTVVIGNLDALQRNEELGGRAARRVDRALQGALHCRDFTQRLLGFARAQNLAPQVLDLNAQIRGLSDLVARTLGERVEIETELAEGLWPVRSDPGQIESALLNLLVNARDAMPDGGAVTIRTGNVTIGRDRVEPAPDLRNGPFVMIEVADSGVGMAPEVLARATEAFFTTKAAGHGTGLGLSTIHGFVRRAEGDLTISSRAGEGTRVRLYFPRDTTATDARGVAAEGEARGELPRARKRECILVVEDEEAVRQSAVSTLRELGYTVKEAGNADAALAALDASKRVCLLFTDIIMPGSANGYQLAREAQRRRPELKVLFTSAYGGEVTAGSEAPVDAAFLRKPYRDFELAQAIRSAMD</sequence>
<feature type="domain" description="Response regulatory" evidence="6">
    <location>
        <begin position="18"/>
        <end position="135"/>
    </location>
</feature>
<dbReference type="PRINTS" id="PR00344">
    <property type="entry name" value="BCTRLSENSOR"/>
</dbReference>
<dbReference type="InterPro" id="IPR005467">
    <property type="entry name" value="His_kinase_dom"/>
</dbReference>
<evidence type="ECO:0000256" key="2">
    <source>
        <dbReference type="ARBA" id="ARBA00012438"/>
    </source>
</evidence>
<dbReference type="RefSeq" id="WP_379905826.1">
    <property type="nucleotide sequence ID" value="NZ_JBHRTR010000048.1"/>
</dbReference>
<dbReference type="Gene3D" id="3.40.50.2300">
    <property type="match status" value="2"/>
</dbReference>
<dbReference type="InterPro" id="IPR000014">
    <property type="entry name" value="PAS"/>
</dbReference>
<dbReference type="SMART" id="SM00387">
    <property type="entry name" value="HATPase_c"/>
    <property type="match status" value="1"/>
</dbReference>
<keyword evidence="8" id="KW-1185">Reference proteome</keyword>
<protein>
    <recommendedName>
        <fullName evidence="2">histidine kinase</fullName>
        <ecNumber evidence="2">2.7.13.3</ecNumber>
    </recommendedName>
</protein>
<gene>
    <name evidence="7" type="ORF">ACFOGJ_25120</name>
</gene>
<feature type="modified residue" description="4-aspartylphosphate" evidence="4">
    <location>
        <position position="618"/>
    </location>
</feature>
<dbReference type="SMART" id="SM00388">
    <property type="entry name" value="HisKA"/>
    <property type="match status" value="1"/>
</dbReference>
<name>A0ABV7L7P1_9PROT</name>
<evidence type="ECO:0000313" key="8">
    <source>
        <dbReference type="Proteomes" id="UP001595528"/>
    </source>
</evidence>
<dbReference type="Gene3D" id="3.30.450.20">
    <property type="entry name" value="PAS domain"/>
    <property type="match status" value="1"/>
</dbReference>
<evidence type="ECO:0000256" key="1">
    <source>
        <dbReference type="ARBA" id="ARBA00000085"/>
    </source>
</evidence>
<dbReference type="Pfam" id="PF08447">
    <property type="entry name" value="PAS_3"/>
    <property type="match status" value="1"/>
</dbReference>
<evidence type="ECO:0000256" key="4">
    <source>
        <dbReference type="PROSITE-ProRule" id="PRU00169"/>
    </source>
</evidence>
<dbReference type="InterPro" id="IPR035965">
    <property type="entry name" value="PAS-like_dom_sf"/>
</dbReference>
<dbReference type="Gene3D" id="3.30.565.10">
    <property type="entry name" value="Histidine kinase-like ATPase, C-terminal domain"/>
    <property type="match status" value="1"/>
</dbReference>
<dbReference type="CDD" id="cd00082">
    <property type="entry name" value="HisKA"/>
    <property type="match status" value="1"/>
</dbReference>
<accession>A0ABV7L7P1</accession>
<evidence type="ECO:0000259" key="6">
    <source>
        <dbReference type="PROSITE" id="PS50110"/>
    </source>
</evidence>
<dbReference type="InterPro" id="IPR036890">
    <property type="entry name" value="HATPase_C_sf"/>
</dbReference>
<feature type="domain" description="Histidine kinase" evidence="5">
    <location>
        <begin position="319"/>
        <end position="542"/>
    </location>
</feature>
<dbReference type="Pfam" id="PF02518">
    <property type="entry name" value="HATPase_c"/>
    <property type="match status" value="1"/>
</dbReference>
<dbReference type="PROSITE" id="PS50109">
    <property type="entry name" value="HIS_KIN"/>
    <property type="match status" value="1"/>
</dbReference>
<dbReference type="EC" id="2.7.13.3" evidence="2"/>
<dbReference type="CDD" id="cd00130">
    <property type="entry name" value="PAS"/>
    <property type="match status" value="1"/>
</dbReference>
<dbReference type="InterPro" id="IPR011006">
    <property type="entry name" value="CheY-like_superfamily"/>
</dbReference>
<evidence type="ECO:0000256" key="3">
    <source>
        <dbReference type="ARBA" id="ARBA00022553"/>
    </source>
</evidence>
<dbReference type="SUPFAM" id="SSF47384">
    <property type="entry name" value="Homodimeric domain of signal transducing histidine kinase"/>
    <property type="match status" value="1"/>
</dbReference>
<dbReference type="SMART" id="SM00448">
    <property type="entry name" value="REC"/>
    <property type="match status" value="2"/>
</dbReference>
<dbReference type="SUPFAM" id="SSF52172">
    <property type="entry name" value="CheY-like"/>
    <property type="match status" value="2"/>
</dbReference>
<dbReference type="InterPro" id="IPR036097">
    <property type="entry name" value="HisK_dim/P_sf"/>
</dbReference>
<dbReference type="SUPFAM" id="SSF55874">
    <property type="entry name" value="ATPase domain of HSP90 chaperone/DNA topoisomerase II/histidine kinase"/>
    <property type="match status" value="1"/>
</dbReference>
<feature type="modified residue" description="4-aspartylphosphate" evidence="4">
    <location>
        <position position="67"/>
    </location>
</feature>
<dbReference type="Proteomes" id="UP001595528">
    <property type="component" value="Unassembled WGS sequence"/>
</dbReference>
<keyword evidence="3 4" id="KW-0597">Phosphoprotein</keyword>
<dbReference type="Pfam" id="PF00072">
    <property type="entry name" value="Response_reg"/>
    <property type="match status" value="2"/>
</dbReference>
<organism evidence="7 8">
    <name type="scientific">Marinibaculum pumilum</name>
    <dbReference type="NCBI Taxonomy" id="1766165"/>
    <lineage>
        <taxon>Bacteria</taxon>
        <taxon>Pseudomonadati</taxon>
        <taxon>Pseudomonadota</taxon>
        <taxon>Alphaproteobacteria</taxon>
        <taxon>Rhodospirillales</taxon>
        <taxon>Rhodospirillaceae</taxon>
        <taxon>Marinibaculum</taxon>
    </lineage>
</organism>
<dbReference type="InterPro" id="IPR013655">
    <property type="entry name" value="PAS_fold_3"/>
</dbReference>
<dbReference type="InterPro" id="IPR003661">
    <property type="entry name" value="HisK_dim/P_dom"/>
</dbReference>
<proteinExistence type="predicted"/>
<evidence type="ECO:0000313" key="7">
    <source>
        <dbReference type="EMBL" id="MFC3230554.1"/>
    </source>
</evidence>
<dbReference type="PANTHER" id="PTHR43065">
    <property type="entry name" value="SENSOR HISTIDINE KINASE"/>
    <property type="match status" value="1"/>
</dbReference>
<dbReference type="PROSITE" id="PS50110">
    <property type="entry name" value="RESPONSE_REGULATORY"/>
    <property type="match status" value="2"/>
</dbReference>
<dbReference type="PANTHER" id="PTHR43065:SF42">
    <property type="entry name" value="TWO-COMPONENT SENSOR PPRA"/>
    <property type="match status" value="1"/>
</dbReference>
<reference evidence="8" key="1">
    <citation type="journal article" date="2019" name="Int. J. Syst. Evol. Microbiol.">
        <title>The Global Catalogue of Microorganisms (GCM) 10K type strain sequencing project: providing services to taxonomists for standard genome sequencing and annotation.</title>
        <authorList>
            <consortium name="The Broad Institute Genomics Platform"/>
            <consortium name="The Broad Institute Genome Sequencing Center for Infectious Disease"/>
            <person name="Wu L."/>
            <person name="Ma J."/>
        </authorList>
    </citation>
    <scope>NUCLEOTIDE SEQUENCE [LARGE SCALE GENOMIC DNA]</scope>
    <source>
        <strain evidence="8">KCTC 42964</strain>
    </source>
</reference>
<feature type="domain" description="Response regulatory" evidence="6">
    <location>
        <begin position="568"/>
        <end position="683"/>
    </location>
</feature>
<evidence type="ECO:0000259" key="5">
    <source>
        <dbReference type="PROSITE" id="PS50109"/>
    </source>
</evidence>